<dbReference type="PANTHER" id="PTHR12526">
    <property type="entry name" value="GLYCOSYLTRANSFERASE"/>
    <property type="match status" value="1"/>
</dbReference>
<comment type="caution">
    <text evidence="2">The sequence shown here is derived from an EMBL/GenBank/DDBJ whole genome shotgun (WGS) entry which is preliminary data.</text>
</comment>
<protein>
    <submittedName>
        <fullName evidence="2">Glycosyltransferase family 4 protein</fullName>
    </submittedName>
</protein>
<dbReference type="AlphaFoldDB" id="A0A4V1N3C3"/>
<sequence length="374" mass="43427">MKILFSTDQIYLHGGIEKVMAEKANYFADVMGYEVFILTTEQKNNPPCYPLSKNISLLDLSVNYIRTKSYFHPLNISKIPTHFSRFIKTIETINPDIIITCNYAFDFYWLPFTFVSIPKIKEFHSSRYFENEIRKKTTGIRRLKYLLNDFIESKFTRLVLLNPDELDFYPSPNKVVIPNPITLRDHSDVQKRKKQVIAAGRIAPVKRFDLMIEAWKKVIAASPDWHLVIFGDGEPAYVDYLRQIIVDNYLEHNVFLQPATPQLQDEFLQSSFYLMTSKTECYPMVLLEAMSCGLPIVTYDSPTGPRNIVTHEFDGFIVPYDNESVLVEKIVFLTQNEPLRHEMGIKAVSKAASFSVEKVMVQWLSLIKELKQKH</sequence>
<dbReference type="EMBL" id="SBKQ01000020">
    <property type="protein sequence ID" value="RXR27728.1"/>
    <property type="molecule type" value="Genomic_DNA"/>
</dbReference>
<accession>A0A4V1N3C3</accession>
<gene>
    <name evidence="2" type="ORF">EQG68_14590</name>
</gene>
<evidence type="ECO:0000313" key="2">
    <source>
        <dbReference type="EMBL" id="RXR27728.1"/>
    </source>
</evidence>
<evidence type="ECO:0000313" key="3">
    <source>
        <dbReference type="Proteomes" id="UP000289734"/>
    </source>
</evidence>
<evidence type="ECO:0000259" key="1">
    <source>
        <dbReference type="Pfam" id="PF00534"/>
    </source>
</evidence>
<organism evidence="2 3">
    <name type="scientific">Flavobacterium piscinae</name>
    <dbReference type="NCBI Taxonomy" id="2506424"/>
    <lineage>
        <taxon>Bacteria</taxon>
        <taxon>Pseudomonadati</taxon>
        <taxon>Bacteroidota</taxon>
        <taxon>Flavobacteriia</taxon>
        <taxon>Flavobacteriales</taxon>
        <taxon>Flavobacteriaceae</taxon>
        <taxon>Flavobacterium</taxon>
    </lineage>
</organism>
<keyword evidence="3" id="KW-1185">Reference proteome</keyword>
<dbReference type="SUPFAM" id="SSF53756">
    <property type="entry name" value="UDP-Glycosyltransferase/glycogen phosphorylase"/>
    <property type="match status" value="1"/>
</dbReference>
<dbReference type="CDD" id="cd03820">
    <property type="entry name" value="GT4_AmsD-like"/>
    <property type="match status" value="1"/>
</dbReference>
<dbReference type="InterPro" id="IPR001296">
    <property type="entry name" value="Glyco_trans_1"/>
</dbReference>
<dbReference type="RefSeq" id="WP_129465627.1">
    <property type="nucleotide sequence ID" value="NZ_SBKQ01000020.1"/>
</dbReference>
<dbReference type="Pfam" id="PF00534">
    <property type="entry name" value="Glycos_transf_1"/>
    <property type="match status" value="1"/>
</dbReference>
<dbReference type="Proteomes" id="UP000289734">
    <property type="component" value="Unassembled WGS sequence"/>
</dbReference>
<reference evidence="3" key="1">
    <citation type="submission" date="2019-01" db="EMBL/GenBank/DDBJ databases">
        <title>Cytophagaceae bacterium strain CAR-16.</title>
        <authorList>
            <person name="Chen W.-M."/>
        </authorList>
    </citation>
    <scope>NUCLEOTIDE SEQUENCE [LARGE SCALE GENOMIC DNA]</scope>
    <source>
        <strain evidence="3">ICH-30</strain>
    </source>
</reference>
<keyword evidence="2" id="KW-0808">Transferase</keyword>
<name>A0A4V1N3C3_9FLAO</name>
<dbReference type="GO" id="GO:0016757">
    <property type="term" value="F:glycosyltransferase activity"/>
    <property type="evidence" value="ECO:0007669"/>
    <property type="project" value="InterPro"/>
</dbReference>
<dbReference type="OrthoDB" id="9811239at2"/>
<proteinExistence type="predicted"/>
<feature type="domain" description="Glycosyl transferase family 1" evidence="1">
    <location>
        <begin position="184"/>
        <end position="347"/>
    </location>
</feature>
<dbReference type="PANTHER" id="PTHR12526:SF630">
    <property type="entry name" value="GLYCOSYLTRANSFERASE"/>
    <property type="match status" value="1"/>
</dbReference>
<dbReference type="Gene3D" id="3.40.50.2000">
    <property type="entry name" value="Glycogen Phosphorylase B"/>
    <property type="match status" value="2"/>
</dbReference>